<dbReference type="GO" id="GO:0006281">
    <property type="term" value="P:DNA repair"/>
    <property type="evidence" value="ECO:0007669"/>
    <property type="project" value="UniProtKB-KW"/>
</dbReference>
<reference evidence="15 16" key="1">
    <citation type="submission" date="2018-11" db="EMBL/GenBank/DDBJ databases">
        <authorList>
            <person name="Peiro R."/>
            <person name="Begona"/>
            <person name="Cbmso G."/>
            <person name="Lopez M."/>
            <person name="Gonzalez S."/>
            <person name="Sacristan E."/>
            <person name="Castillo E."/>
        </authorList>
    </citation>
    <scope>NUCLEOTIDE SEQUENCE [LARGE SCALE GENOMIC DNA]</scope>
    <source>
        <strain evidence="15">Brev_genome</strain>
    </source>
</reference>
<dbReference type="GO" id="GO:0005737">
    <property type="term" value="C:cytoplasm"/>
    <property type="evidence" value="ECO:0007669"/>
    <property type="project" value="UniProtKB-SubCell"/>
</dbReference>
<dbReference type="SUPFAM" id="SSF52540">
    <property type="entry name" value="P-loop containing nucleoside triphosphate hydrolases"/>
    <property type="match status" value="2"/>
</dbReference>
<evidence type="ECO:0000259" key="14">
    <source>
        <dbReference type="PROSITE" id="PS50893"/>
    </source>
</evidence>
<dbReference type="GO" id="GO:0003677">
    <property type="term" value="F:DNA binding"/>
    <property type="evidence" value="ECO:0007669"/>
    <property type="project" value="UniProtKB-KW"/>
</dbReference>
<evidence type="ECO:0000256" key="7">
    <source>
        <dbReference type="ARBA" id="ARBA00022840"/>
    </source>
</evidence>
<feature type="domain" description="ABC transporter" evidence="14">
    <location>
        <begin position="291"/>
        <end position="588"/>
    </location>
</feature>
<dbReference type="PROSITE" id="PS50893">
    <property type="entry name" value="ABC_TRANSPORTER_2"/>
    <property type="match status" value="1"/>
</dbReference>
<dbReference type="GO" id="GO:0016887">
    <property type="term" value="F:ATP hydrolysis activity"/>
    <property type="evidence" value="ECO:0007669"/>
    <property type="project" value="InterPro"/>
</dbReference>
<keyword evidence="16" id="KW-1185">Reference proteome</keyword>
<evidence type="ECO:0000256" key="4">
    <source>
        <dbReference type="ARBA" id="ARBA00022741"/>
    </source>
</evidence>
<dbReference type="RefSeq" id="WP_154726030.1">
    <property type="nucleotide sequence ID" value="NZ_UXHF01000024.1"/>
</dbReference>
<keyword evidence="4" id="KW-0547">Nucleotide-binding</keyword>
<evidence type="ECO:0000256" key="1">
    <source>
        <dbReference type="ARBA" id="ARBA00004496"/>
    </source>
</evidence>
<keyword evidence="3" id="KW-0677">Repeat</keyword>
<gene>
    <name evidence="15" type="primary">uvrA_2</name>
    <name evidence="15" type="ORF">BREV_BREV_01486</name>
</gene>
<dbReference type="EMBL" id="UXHF01000024">
    <property type="protein sequence ID" value="VDC49837.1"/>
    <property type="molecule type" value="Genomic_DNA"/>
</dbReference>
<evidence type="ECO:0000256" key="13">
    <source>
        <dbReference type="ARBA" id="ARBA00042156"/>
    </source>
</evidence>
<name>A0A7Z8Y2Q1_9CAUL</name>
<evidence type="ECO:0000256" key="3">
    <source>
        <dbReference type="ARBA" id="ARBA00022737"/>
    </source>
</evidence>
<evidence type="ECO:0000256" key="9">
    <source>
        <dbReference type="ARBA" id="ARBA00023125"/>
    </source>
</evidence>
<evidence type="ECO:0000256" key="5">
    <source>
        <dbReference type="ARBA" id="ARBA00022763"/>
    </source>
</evidence>
<evidence type="ECO:0000256" key="2">
    <source>
        <dbReference type="ARBA" id="ARBA00022490"/>
    </source>
</evidence>
<evidence type="ECO:0000256" key="6">
    <source>
        <dbReference type="ARBA" id="ARBA00022769"/>
    </source>
</evidence>
<evidence type="ECO:0000313" key="16">
    <source>
        <dbReference type="Proteomes" id="UP000289220"/>
    </source>
</evidence>
<keyword evidence="10" id="KW-0234">DNA repair</keyword>
<dbReference type="InterPro" id="IPR027417">
    <property type="entry name" value="P-loop_NTPase"/>
</dbReference>
<keyword evidence="9" id="KW-0238">DNA-binding</keyword>
<accession>A0A7Z8Y2Q1</accession>
<evidence type="ECO:0000256" key="12">
    <source>
        <dbReference type="ARBA" id="ARBA00039316"/>
    </source>
</evidence>
<comment type="caution">
    <text evidence="15">The sequence shown here is derived from an EMBL/GenBank/DDBJ whole genome shotgun (WGS) entry which is preliminary data.</text>
</comment>
<evidence type="ECO:0000256" key="11">
    <source>
        <dbReference type="ARBA" id="ARBA00038000"/>
    </source>
</evidence>
<protein>
    <recommendedName>
        <fullName evidence="12">UvrABC system protein A</fullName>
    </recommendedName>
    <alternativeName>
        <fullName evidence="13">Excinuclease ABC subunit A</fullName>
    </alternativeName>
</protein>
<evidence type="ECO:0000313" key="15">
    <source>
        <dbReference type="EMBL" id="VDC49837.1"/>
    </source>
</evidence>
<keyword evidence="5" id="KW-0227">DNA damage</keyword>
<proteinExistence type="inferred from homology"/>
<dbReference type="GO" id="GO:0004518">
    <property type="term" value="F:nuclease activity"/>
    <property type="evidence" value="ECO:0007669"/>
    <property type="project" value="UniProtKB-KW"/>
</dbReference>
<comment type="subcellular location">
    <subcellularLocation>
        <location evidence="1">Cytoplasm</location>
    </subcellularLocation>
</comment>
<dbReference type="Proteomes" id="UP000289220">
    <property type="component" value="Unassembled WGS sequence"/>
</dbReference>
<dbReference type="PANTHER" id="PTHR43152">
    <property type="entry name" value="UVRABC SYSTEM PROTEIN A"/>
    <property type="match status" value="1"/>
</dbReference>
<comment type="similarity">
    <text evidence="11">Belongs to the ABC transporter superfamily. UvrA family.</text>
</comment>
<dbReference type="InterPro" id="IPR003439">
    <property type="entry name" value="ABC_transporter-like_ATP-bd"/>
</dbReference>
<dbReference type="PANTHER" id="PTHR43152:SF2">
    <property type="entry name" value="DRUG RESISTANCE ABC TRANSPORTER"/>
    <property type="match status" value="1"/>
</dbReference>
<keyword evidence="7" id="KW-0067">ATP-binding</keyword>
<dbReference type="GO" id="GO:0005524">
    <property type="term" value="F:ATP binding"/>
    <property type="evidence" value="ECO:0007669"/>
    <property type="project" value="UniProtKB-KW"/>
</dbReference>
<organism evidence="15 16">
    <name type="scientific">Brevundimonas mediterranea</name>
    <dbReference type="NCBI Taxonomy" id="74329"/>
    <lineage>
        <taxon>Bacteria</taxon>
        <taxon>Pseudomonadati</taxon>
        <taxon>Pseudomonadota</taxon>
        <taxon>Alphaproteobacteria</taxon>
        <taxon>Caulobacterales</taxon>
        <taxon>Caulobacteraceae</taxon>
        <taxon>Brevundimonas</taxon>
    </lineage>
</organism>
<keyword evidence="8" id="KW-0267">Excision nuclease</keyword>
<dbReference type="AlphaFoldDB" id="A0A7Z8Y2Q1"/>
<evidence type="ECO:0000256" key="10">
    <source>
        <dbReference type="ARBA" id="ARBA00023204"/>
    </source>
</evidence>
<keyword evidence="2" id="KW-0963">Cytoplasm</keyword>
<dbReference type="Gene3D" id="3.40.50.300">
    <property type="entry name" value="P-loop containing nucleotide triphosphate hydrolases"/>
    <property type="match status" value="2"/>
</dbReference>
<sequence length="607" mass="65724">MNEGPFRHGPFGKDGWYIKVYTQSGRFDNDKKLKDYTKDEWDDLFYGSGYKVRVGSGATARNAPYEGVIDKFTRLYIRRDTSDLSEATRSSAARFIISSPCRACGGTRLNQRALGCRINGYNIAEMTALECQDLVEVLRKVSGSVGAQLAADVIERLEQLIGIGLGYLSLDRETGSLSGGESQRIKMVRHLGSSLVEVIYVLDEPSIGLHPRDVDRLNRMLKRLRDKGNTVLVVEHDPDVIAIADHVIDIGPEAGRDGGKVMFEGSVDDLLMADTPTGRALRAPFAVKEEVRSAKGVFPLRMATGNNLKNVDVDIPKGIMTVVTGVAGSGKSSLVSGAFVAAFPEAVLIDQSAIGVSSRSTPATYTGMMDTIREAFAKATRSSASLFSFNSRGACPDCQGLGIAYTDLAFLDPIKTICETCRGKRFKESVLKKRLRGQSISDVLEMSLSDARKFFDDPEIASTLDALIEVGLGYLSLGQPLSSLSGGELQRLKLAMKLGDGQGTYILDEPTTGLHMSDVSRLFKILDRLVDEGSTVIVIEHNLDVIASADWIIDLGPEAGRNGGEIVFQGTPLTLAREAKTLTAKYLAMKAFGHGTATSLSVERNAR</sequence>
<evidence type="ECO:0000256" key="8">
    <source>
        <dbReference type="ARBA" id="ARBA00022881"/>
    </source>
</evidence>
<keyword evidence="6" id="KW-0228">DNA excision</keyword>
<dbReference type="Gene3D" id="1.20.1580.10">
    <property type="entry name" value="ABC transporter ATPase like domain"/>
    <property type="match status" value="1"/>
</dbReference>